<reference evidence="2" key="1">
    <citation type="submission" date="2018-12" db="EMBL/GenBank/DDBJ databases">
        <title>Complete genome sequence of an uncultured bacterium of the candidate phylum Bipolaricaulota.</title>
        <authorList>
            <person name="Kadnikov V.V."/>
            <person name="Mardanov A.V."/>
            <person name="Beletsky A.V."/>
            <person name="Frank Y.A."/>
            <person name="Karnachuk O.V."/>
            <person name="Ravin N.V."/>
        </authorList>
    </citation>
    <scope>NUCLEOTIDE SEQUENCE [LARGE SCALE GENOMIC DNA]</scope>
</reference>
<dbReference type="Proteomes" id="UP000287233">
    <property type="component" value="Chromosome"/>
</dbReference>
<proteinExistence type="predicted"/>
<dbReference type="EMBL" id="CP034928">
    <property type="protein sequence ID" value="QAA76775.1"/>
    <property type="molecule type" value="Genomic_DNA"/>
</dbReference>
<organism evidence="1 2">
    <name type="scientific">Bipolaricaulis sibiricus</name>
    <dbReference type="NCBI Taxonomy" id="2501609"/>
    <lineage>
        <taxon>Bacteria</taxon>
        <taxon>Candidatus Bipolaricaulota</taxon>
        <taxon>Candidatus Bipolaricaulia</taxon>
        <taxon>Candidatus Bipolaricaulales</taxon>
        <taxon>Candidatus Bipolaricaulaceae</taxon>
        <taxon>Candidatus Bipolaricaulis</taxon>
    </lineage>
</organism>
<accession>A0A410FUG8</accession>
<gene>
    <name evidence="1" type="ORF">BIP78_1009</name>
</gene>
<evidence type="ECO:0000313" key="2">
    <source>
        <dbReference type="Proteomes" id="UP000287233"/>
    </source>
</evidence>
<name>A0A410FUG8_BIPS1</name>
<evidence type="ECO:0008006" key="3">
    <source>
        <dbReference type="Google" id="ProtNLM"/>
    </source>
</evidence>
<evidence type="ECO:0000313" key="1">
    <source>
        <dbReference type="EMBL" id="QAA76775.1"/>
    </source>
</evidence>
<protein>
    <recommendedName>
        <fullName evidence="3">STAS domain-containing protein</fullName>
    </recommendedName>
</protein>
<sequence length="290" mass="31469">MSQAIPFRAPRRLDVLTVERELPAWEAGFPRPLVDLSRLTRFDPFGLLVLILYGRRCLEAGGKMRVLLPAGVRIRDRLARSGLFHYLAGSYWTDTPLPPDLSTDPEVAAVRVHDEGSVRPIADAVGERLERRFPFGEKANRLLVGAVIELLQNIPHHASPTRDVDPFGLAALEEDHDHLHLAIGDKGIGLAGSLGLNPRYAGLDAAQALEAALVDGASRFDDPGRGGALRRIREAVVASSGRFYVRSGSGALLQEDVEWSAGMVAPFPGVQISIRLPRALFEPGGNDGNE</sequence>
<dbReference type="AlphaFoldDB" id="A0A410FUG8"/>
<dbReference type="KEGG" id="bih:BIP78_1009"/>